<dbReference type="SUPFAM" id="SSF50814">
    <property type="entry name" value="Lipocalins"/>
    <property type="match status" value="1"/>
</dbReference>
<organism evidence="1 2">
    <name type="scientific">Pediococcus inopinatus</name>
    <dbReference type="NCBI Taxonomy" id="114090"/>
    <lineage>
        <taxon>Bacteria</taxon>
        <taxon>Bacillati</taxon>
        <taxon>Bacillota</taxon>
        <taxon>Bacilli</taxon>
        <taxon>Lactobacillales</taxon>
        <taxon>Lactobacillaceae</taxon>
        <taxon>Pediococcus</taxon>
    </lineage>
</organism>
<protein>
    <submittedName>
        <fullName evidence="1">DUF1934 domain-containing protein</fullName>
    </submittedName>
</protein>
<sequence length="146" mass="16793">MDELDTGVPIAIHLDTFITQEGEQSHFAFDEDGQLFQMGDSVYLRYQETDEHTKDEIPVTMKIDEDGDVLLTRAGENKLRLRFSDGKRIQARYRTPYGILPVDTVTPFLEIRMRDRPISGTVKVDYQLFAGESLLGDYKIRLQFTA</sequence>
<evidence type="ECO:0000313" key="1">
    <source>
        <dbReference type="EMBL" id="WPC21439.1"/>
    </source>
</evidence>
<dbReference type="RefSeq" id="WP_063698445.1">
    <property type="nucleotide sequence ID" value="NZ_BBIM01000041.1"/>
</dbReference>
<gene>
    <name evidence="1" type="ORF">N6G96_09260</name>
</gene>
<evidence type="ECO:0000313" key="2">
    <source>
        <dbReference type="Proteomes" id="UP001302696"/>
    </source>
</evidence>
<accession>A0ABZ0Q4W7</accession>
<name>A0ABZ0Q4W7_9LACO</name>
<keyword evidence="2" id="KW-1185">Reference proteome</keyword>
<proteinExistence type="predicted"/>
<dbReference type="InterPro" id="IPR015231">
    <property type="entry name" value="DUF1934"/>
</dbReference>
<dbReference type="EMBL" id="CP104778">
    <property type="protein sequence ID" value="WPC21439.1"/>
    <property type="molecule type" value="Genomic_DNA"/>
</dbReference>
<dbReference type="Proteomes" id="UP001302696">
    <property type="component" value="Chromosome"/>
</dbReference>
<reference evidence="2" key="1">
    <citation type="submission" date="2024-06" db="EMBL/GenBank/DDBJ databases">
        <authorList>
            <person name="Chang H.C."/>
            <person name="Mun S.Y."/>
        </authorList>
    </citation>
    <scope>NUCLEOTIDE SEQUENCE [LARGE SCALE GENOMIC DNA]</scope>
    <source>
        <strain evidence="2">KT1</strain>
    </source>
</reference>
<dbReference type="Pfam" id="PF09148">
    <property type="entry name" value="DUF1934"/>
    <property type="match status" value="1"/>
</dbReference>
<dbReference type="InterPro" id="IPR012674">
    <property type="entry name" value="Calycin"/>
</dbReference>
<dbReference type="Gene3D" id="2.40.128.20">
    <property type="match status" value="1"/>
</dbReference>